<reference evidence="1" key="1">
    <citation type="journal article" date="2015" name="Nature">
        <title>Complex archaea that bridge the gap between prokaryotes and eukaryotes.</title>
        <authorList>
            <person name="Spang A."/>
            <person name="Saw J.H."/>
            <person name="Jorgensen S.L."/>
            <person name="Zaremba-Niedzwiedzka K."/>
            <person name="Martijn J."/>
            <person name="Lind A.E."/>
            <person name="van Eijk R."/>
            <person name="Schleper C."/>
            <person name="Guy L."/>
            <person name="Ettema T.J."/>
        </authorList>
    </citation>
    <scope>NUCLEOTIDE SEQUENCE</scope>
</reference>
<sequence length="75" mass="8213">PEGVKAPLRKGRGATVRRCGAAQVVSMGLSGDHRHVIYMRAMAFFKRILPGLGIGPTDRLCTLAVMYLNNPDQFK</sequence>
<proteinExistence type="predicted"/>
<name>A0A0F8XHD5_9ZZZZ</name>
<organism evidence="1">
    <name type="scientific">marine sediment metagenome</name>
    <dbReference type="NCBI Taxonomy" id="412755"/>
    <lineage>
        <taxon>unclassified sequences</taxon>
        <taxon>metagenomes</taxon>
        <taxon>ecological metagenomes</taxon>
    </lineage>
</organism>
<gene>
    <name evidence="1" type="ORF">LCGC14_2945180</name>
</gene>
<dbReference type="AlphaFoldDB" id="A0A0F8XHD5"/>
<dbReference type="EMBL" id="LAZR01059191">
    <property type="protein sequence ID" value="KKK68323.1"/>
    <property type="molecule type" value="Genomic_DNA"/>
</dbReference>
<protein>
    <submittedName>
        <fullName evidence="1">Uncharacterized protein</fullName>
    </submittedName>
</protein>
<accession>A0A0F8XHD5</accession>
<comment type="caution">
    <text evidence="1">The sequence shown here is derived from an EMBL/GenBank/DDBJ whole genome shotgun (WGS) entry which is preliminary data.</text>
</comment>
<evidence type="ECO:0000313" key="1">
    <source>
        <dbReference type="EMBL" id="KKK68323.1"/>
    </source>
</evidence>
<feature type="non-terminal residue" evidence="1">
    <location>
        <position position="1"/>
    </location>
</feature>